<feature type="transmembrane region" description="Helical" evidence="1">
    <location>
        <begin position="83"/>
        <end position="103"/>
    </location>
</feature>
<dbReference type="AlphaFoldDB" id="A0A412TQ01"/>
<dbReference type="Gene3D" id="2.60.120.1440">
    <property type="match status" value="1"/>
</dbReference>
<dbReference type="EMBL" id="QRYC01000014">
    <property type="protein sequence ID" value="RGU55819.1"/>
    <property type="molecule type" value="Genomic_DNA"/>
</dbReference>
<organism evidence="4 5">
    <name type="scientific">Odoribacter splanchnicus</name>
    <dbReference type="NCBI Taxonomy" id="28118"/>
    <lineage>
        <taxon>Bacteria</taxon>
        <taxon>Pseudomonadati</taxon>
        <taxon>Bacteroidota</taxon>
        <taxon>Bacteroidia</taxon>
        <taxon>Bacteroidales</taxon>
        <taxon>Odoribacteraceae</taxon>
        <taxon>Odoribacter</taxon>
    </lineage>
</organism>
<feature type="domain" description="FecR protein" evidence="2">
    <location>
        <begin position="180"/>
        <end position="274"/>
    </location>
</feature>
<keyword evidence="1" id="KW-1133">Transmembrane helix</keyword>
<evidence type="ECO:0000313" key="4">
    <source>
        <dbReference type="EMBL" id="RGU55819.1"/>
    </source>
</evidence>
<sequence length="393" mass="44492">MENRIWEIIAASIHGEELSQEEISTLQVWLDENKQNRDEYARLQIFYAENKGSLTDNINVQRAWEDNYARRKAGKMIRLRRKIVRWGYAAVVTLVIGVGVLLLTEKDDEQAVKVEFVESQIVPGSPKAVLTLASGEELDLQEEGQFVSKDSSRIRNVGNVLEYEAGVKKHGEKKLEYNTLTIPRGGEYQLKLEDGTNVWLNAETELRFPVAFGDSERRIFLKGEAYFDVAKEAERPFVVCVTGVDVTALGTEFNIAAVQGGDEVLTTLVNGSVRVVNEEGADCILTPAEQAVCKKGVVGIEVQKVNTNLYTSWKDGYYAFDKQPLGEIMRTLERWYDIHVVFADSVAGKLRFSGRLKRYEDIDNLLTMIKLTNDVDFEIAERVIIVRTNKNRK</sequence>
<dbReference type="Pfam" id="PF16344">
    <property type="entry name" value="FecR_C"/>
    <property type="match status" value="1"/>
</dbReference>
<keyword evidence="1" id="KW-0472">Membrane</keyword>
<dbReference type="Gene3D" id="3.55.50.30">
    <property type="match status" value="1"/>
</dbReference>
<dbReference type="PANTHER" id="PTHR30273">
    <property type="entry name" value="PERIPLASMIC SIGNAL SENSOR AND SIGMA FACTOR ACTIVATOR FECR-RELATED"/>
    <property type="match status" value="1"/>
</dbReference>
<name>A0A412TQ01_9BACT</name>
<protein>
    <submittedName>
        <fullName evidence="4">FecR family protein</fullName>
    </submittedName>
</protein>
<dbReference type="RefSeq" id="WP_022160562.1">
    <property type="nucleotide sequence ID" value="NZ_JADMUD010000018.1"/>
</dbReference>
<evidence type="ECO:0000256" key="1">
    <source>
        <dbReference type="SAM" id="Phobius"/>
    </source>
</evidence>
<dbReference type="InterPro" id="IPR012373">
    <property type="entry name" value="Ferrdict_sens_TM"/>
</dbReference>
<dbReference type="GO" id="GO:0016989">
    <property type="term" value="F:sigma factor antagonist activity"/>
    <property type="evidence" value="ECO:0007669"/>
    <property type="project" value="TreeGrafter"/>
</dbReference>
<evidence type="ECO:0000259" key="2">
    <source>
        <dbReference type="Pfam" id="PF04773"/>
    </source>
</evidence>
<comment type="caution">
    <text evidence="4">The sequence shown here is derived from an EMBL/GenBank/DDBJ whole genome shotgun (WGS) entry which is preliminary data.</text>
</comment>
<gene>
    <name evidence="4" type="ORF">DWW57_11030</name>
</gene>
<dbReference type="InterPro" id="IPR006860">
    <property type="entry name" value="FecR"/>
</dbReference>
<dbReference type="Proteomes" id="UP000284243">
    <property type="component" value="Unassembled WGS sequence"/>
</dbReference>
<feature type="domain" description="Protein FecR C-terminal" evidence="3">
    <location>
        <begin position="318"/>
        <end position="386"/>
    </location>
</feature>
<keyword evidence="1" id="KW-0812">Transmembrane</keyword>
<dbReference type="InterPro" id="IPR032508">
    <property type="entry name" value="FecR_C"/>
</dbReference>
<evidence type="ECO:0000313" key="5">
    <source>
        <dbReference type="Proteomes" id="UP000284243"/>
    </source>
</evidence>
<evidence type="ECO:0000259" key="3">
    <source>
        <dbReference type="Pfam" id="PF16344"/>
    </source>
</evidence>
<dbReference type="Pfam" id="PF04773">
    <property type="entry name" value="FecR"/>
    <property type="match status" value="1"/>
</dbReference>
<proteinExistence type="predicted"/>
<accession>A0A412TQ01</accession>
<reference evidence="4 5" key="1">
    <citation type="submission" date="2018-08" db="EMBL/GenBank/DDBJ databases">
        <title>A genome reference for cultivated species of the human gut microbiota.</title>
        <authorList>
            <person name="Zou Y."/>
            <person name="Xue W."/>
            <person name="Luo G."/>
        </authorList>
    </citation>
    <scope>NUCLEOTIDE SEQUENCE [LARGE SCALE GENOMIC DNA]</scope>
    <source>
        <strain evidence="4 5">AF16-14</strain>
    </source>
</reference>
<dbReference type="PANTHER" id="PTHR30273:SF2">
    <property type="entry name" value="PROTEIN FECR"/>
    <property type="match status" value="1"/>
</dbReference>